<evidence type="ECO:0000313" key="2">
    <source>
        <dbReference type="EnsemblPlants" id="cds.evm.model.06.1747"/>
    </source>
</evidence>
<organism evidence="2 3">
    <name type="scientific">Cannabis sativa</name>
    <name type="common">Hemp</name>
    <name type="synonym">Marijuana</name>
    <dbReference type="NCBI Taxonomy" id="3483"/>
    <lineage>
        <taxon>Eukaryota</taxon>
        <taxon>Viridiplantae</taxon>
        <taxon>Streptophyta</taxon>
        <taxon>Embryophyta</taxon>
        <taxon>Tracheophyta</taxon>
        <taxon>Spermatophyta</taxon>
        <taxon>Magnoliopsida</taxon>
        <taxon>eudicotyledons</taxon>
        <taxon>Gunneridae</taxon>
        <taxon>Pentapetalae</taxon>
        <taxon>rosids</taxon>
        <taxon>fabids</taxon>
        <taxon>Rosales</taxon>
        <taxon>Cannabaceae</taxon>
        <taxon>Cannabis</taxon>
    </lineage>
</organism>
<dbReference type="EnsemblPlants" id="evm.model.06.1747">
    <property type="protein sequence ID" value="cds.evm.model.06.1747"/>
    <property type="gene ID" value="evm.TU.06.1747"/>
</dbReference>
<sequence length="91" mass="10371">MNEDRRGPSWSSFELPVMGKSGLGYDASHNRNERTLAMIIDDDGLTKTHLVVASTEARGSWVATFQEKERRGEKKRERGRGDLGEKKRESY</sequence>
<feature type="region of interest" description="Disordered" evidence="1">
    <location>
        <begin position="64"/>
        <end position="91"/>
    </location>
</feature>
<name>A0A803PVV2_CANSA</name>
<dbReference type="AlphaFoldDB" id="A0A803PVV2"/>
<dbReference type="Proteomes" id="UP000596661">
    <property type="component" value="Chromosome 6"/>
</dbReference>
<accession>A0A803PVV2</accession>
<dbReference type="EMBL" id="UZAU01000618">
    <property type="status" value="NOT_ANNOTATED_CDS"/>
    <property type="molecule type" value="Genomic_DNA"/>
</dbReference>
<proteinExistence type="predicted"/>
<feature type="region of interest" description="Disordered" evidence="1">
    <location>
        <begin position="1"/>
        <end position="26"/>
    </location>
</feature>
<feature type="compositionally biased region" description="Basic and acidic residues" evidence="1">
    <location>
        <begin position="66"/>
        <end position="91"/>
    </location>
</feature>
<protein>
    <submittedName>
        <fullName evidence="2">Uncharacterized protein</fullName>
    </submittedName>
</protein>
<reference evidence="2" key="1">
    <citation type="submission" date="2018-11" db="EMBL/GenBank/DDBJ databases">
        <authorList>
            <person name="Grassa J C."/>
        </authorList>
    </citation>
    <scope>NUCLEOTIDE SEQUENCE [LARGE SCALE GENOMIC DNA]</scope>
</reference>
<evidence type="ECO:0000313" key="3">
    <source>
        <dbReference type="Proteomes" id="UP000596661"/>
    </source>
</evidence>
<keyword evidence="3" id="KW-1185">Reference proteome</keyword>
<evidence type="ECO:0000256" key="1">
    <source>
        <dbReference type="SAM" id="MobiDB-lite"/>
    </source>
</evidence>
<dbReference type="Gramene" id="evm.model.06.1747">
    <property type="protein sequence ID" value="cds.evm.model.06.1747"/>
    <property type="gene ID" value="evm.TU.06.1747"/>
</dbReference>
<reference evidence="2" key="2">
    <citation type="submission" date="2021-03" db="UniProtKB">
        <authorList>
            <consortium name="EnsemblPlants"/>
        </authorList>
    </citation>
    <scope>IDENTIFICATION</scope>
</reference>